<dbReference type="Proteomes" id="UP000799770">
    <property type="component" value="Unassembled WGS sequence"/>
</dbReference>
<dbReference type="PANTHER" id="PTHR15549">
    <property type="entry name" value="PAIRED IMMUNOGLOBULIN-LIKE TYPE 2 RECEPTOR"/>
    <property type="match status" value="1"/>
</dbReference>
<keyword evidence="3 6" id="KW-1133">Transmembrane helix</keyword>
<feature type="transmembrane region" description="Helical" evidence="6">
    <location>
        <begin position="227"/>
        <end position="247"/>
    </location>
</feature>
<evidence type="ECO:0000256" key="3">
    <source>
        <dbReference type="ARBA" id="ARBA00022989"/>
    </source>
</evidence>
<keyword evidence="4 6" id="KW-0472">Membrane</keyword>
<dbReference type="OrthoDB" id="9986966at2759"/>
<dbReference type="PANTHER" id="PTHR15549:SF6">
    <property type="entry name" value="MID2 DOMAIN-CONTAINING PROTEIN"/>
    <property type="match status" value="1"/>
</dbReference>
<protein>
    <submittedName>
        <fullName evidence="7">Uncharacterized protein</fullName>
    </submittedName>
</protein>
<evidence type="ECO:0000313" key="8">
    <source>
        <dbReference type="Proteomes" id="UP000799770"/>
    </source>
</evidence>
<keyword evidence="8" id="KW-1185">Reference proteome</keyword>
<evidence type="ECO:0000256" key="1">
    <source>
        <dbReference type="ARBA" id="ARBA00004167"/>
    </source>
</evidence>
<dbReference type="GO" id="GO:0016020">
    <property type="term" value="C:membrane"/>
    <property type="evidence" value="ECO:0007669"/>
    <property type="project" value="UniProtKB-SubCell"/>
</dbReference>
<dbReference type="PROSITE" id="PS50231">
    <property type="entry name" value="RICIN_B_LECTIN"/>
    <property type="match status" value="1"/>
</dbReference>
<dbReference type="InterPro" id="IPR051694">
    <property type="entry name" value="Immunoregulatory_rcpt-like"/>
</dbReference>
<dbReference type="AlphaFoldDB" id="A0A6A5Z8K2"/>
<feature type="region of interest" description="Disordered" evidence="5">
    <location>
        <begin position="158"/>
        <end position="215"/>
    </location>
</feature>
<proteinExistence type="predicted"/>
<dbReference type="EMBL" id="ML977322">
    <property type="protein sequence ID" value="KAF2115772.1"/>
    <property type="molecule type" value="Genomic_DNA"/>
</dbReference>
<evidence type="ECO:0000256" key="5">
    <source>
        <dbReference type="SAM" id="MobiDB-lite"/>
    </source>
</evidence>
<evidence type="ECO:0000256" key="4">
    <source>
        <dbReference type="ARBA" id="ARBA00023136"/>
    </source>
</evidence>
<organism evidence="7 8">
    <name type="scientific">Lophiotrema nucula</name>
    <dbReference type="NCBI Taxonomy" id="690887"/>
    <lineage>
        <taxon>Eukaryota</taxon>
        <taxon>Fungi</taxon>
        <taxon>Dikarya</taxon>
        <taxon>Ascomycota</taxon>
        <taxon>Pezizomycotina</taxon>
        <taxon>Dothideomycetes</taxon>
        <taxon>Pleosporomycetidae</taxon>
        <taxon>Pleosporales</taxon>
        <taxon>Lophiotremataceae</taxon>
        <taxon>Lophiotrema</taxon>
    </lineage>
</organism>
<gene>
    <name evidence="7" type="ORF">BDV96DRAFT_574456</name>
</gene>
<dbReference type="Gene3D" id="2.80.10.50">
    <property type="match status" value="1"/>
</dbReference>
<accession>A0A6A5Z8K2</accession>
<dbReference type="SUPFAM" id="SSF50370">
    <property type="entry name" value="Ricin B-like lectins"/>
    <property type="match status" value="1"/>
</dbReference>
<evidence type="ECO:0000256" key="2">
    <source>
        <dbReference type="ARBA" id="ARBA00022692"/>
    </source>
</evidence>
<feature type="compositionally biased region" description="Low complexity" evidence="5">
    <location>
        <begin position="158"/>
        <end position="213"/>
    </location>
</feature>
<evidence type="ECO:0000313" key="7">
    <source>
        <dbReference type="EMBL" id="KAF2115772.1"/>
    </source>
</evidence>
<comment type="subcellular location">
    <subcellularLocation>
        <location evidence="1">Membrane</location>
        <topology evidence="1">Single-pass membrane protein</topology>
    </subcellularLocation>
</comment>
<name>A0A6A5Z8K2_9PLEO</name>
<keyword evidence="2 6" id="KW-0812">Transmembrane</keyword>
<sequence length="274" mass="29172">MRPDIAAQYLLTNALLDAVQVLSSTPGNDSVVMNYIDGGSSQLWYFTEGSTEDNFRLHTVDKGNEYALGVFNLSDGSDYALLFDGIEDDQNDDAQYWTIDYRDDGTVRLNNEFAGSNIYLDVVKDSLQVQMAGDDSDGQNWILSQYAGSIVKPTATTTDFSTSTTSSTISSTSISTTPSTLLTTTTIPSRTSTTPFHSSLASDSATPSATPTSTGGGGLAVGAKAGIGAGVGVVALAALLVVSRYLYKRHQDKKKLAAYQARPVDPTPRLGNYK</sequence>
<reference evidence="7" key="1">
    <citation type="journal article" date="2020" name="Stud. Mycol.">
        <title>101 Dothideomycetes genomes: a test case for predicting lifestyles and emergence of pathogens.</title>
        <authorList>
            <person name="Haridas S."/>
            <person name="Albert R."/>
            <person name="Binder M."/>
            <person name="Bloem J."/>
            <person name="Labutti K."/>
            <person name="Salamov A."/>
            <person name="Andreopoulos B."/>
            <person name="Baker S."/>
            <person name="Barry K."/>
            <person name="Bills G."/>
            <person name="Bluhm B."/>
            <person name="Cannon C."/>
            <person name="Castanera R."/>
            <person name="Culley D."/>
            <person name="Daum C."/>
            <person name="Ezra D."/>
            <person name="Gonzalez J."/>
            <person name="Henrissat B."/>
            <person name="Kuo A."/>
            <person name="Liang C."/>
            <person name="Lipzen A."/>
            <person name="Lutzoni F."/>
            <person name="Magnuson J."/>
            <person name="Mondo S."/>
            <person name="Nolan M."/>
            <person name="Ohm R."/>
            <person name="Pangilinan J."/>
            <person name="Park H.-J."/>
            <person name="Ramirez L."/>
            <person name="Alfaro M."/>
            <person name="Sun H."/>
            <person name="Tritt A."/>
            <person name="Yoshinaga Y."/>
            <person name="Zwiers L.-H."/>
            <person name="Turgeon B."/>
            <person name="Goodwin S."/>
            <person name="Spatafora J."/>
            <person name="Crous P."/>
            <person name="Grigoriev I."/>
        </authorList>
    </citation>
    <scope>NUCLEOTIDE SEQUENCE</scope>
    <source>
        <strain evidence="7">CBS 627.86</strain>
    </source>
</reference>
<evidence type="ECO:0000256" key="6">
    <source>
        <dbReference type="SAM" id="Phobius"/>
    </source>
</evidence>
<dbReference type="InterPro" id="IPR035992">
    <property type="entry name" value="Ricin_B-like_lectins"/>
</dbReference>
<dbReference type="GO" id="GO:0071944">
    <property type="term" value="C:cell periphery"/>
    <property type="evidence" value="ECO:0007669"/>
    <property type="project" value="UniProtKB-ARBA"/>
</dbReference>